<reference evidence="1 2" key="1">
    <citation type="journal article" date="2011" name="PLoS Pathog.">
        <title>Dynamic evolution of pathogenicity revealed by sequencing and comparative genomics of 19 Pseudomonas syringae isolates.</title>
        <authorList>
            <person name="Baltrus D.A."/>
            <person name="Nishimura M.T."/>
            <person name="Romanchuk A."/>
            <person name="Chang J.H."/>
            <person name="Mukhtar M.S."/>
            <person name="Cherkis K."/>
            <person name="Roach J."/>
            <person name="Grant S.R."/>
            <person name="Jones C.D."/>
            <person name="Dangl J.L."/>
        </authorList>
    </citation>
    <scope>NUCLEOTIDE SEQUENCE [LARGE SCALE GENOMIC DNA]</scope>
    <source>
        <strain evidence="2">race 4</strain>
    </source>
</reference>
<dbReference type="Proteomes" id="UP000005466">
    <property type="component" value="Unassembled WGS sequence"/>
</dbReference>
<accession>F3CJB3</accession>
<evidence type="ECO:0000313" key="2">
    <source>
        <dbReference type="Proteomes" id="UP000005466"/>
    </source>
</evidence>
<protein>
    <submittedName>
        <fullName evidence="1">Uncharacterized protein</fullName>
    </submittedName>
</protein>
<feature type="non-terminal residue" evidence="1">
    <location>
        <position position="36"/>
    </location>
</feature>
<organism evidence="1 2">
    <name type="scientific">Pseudomonas savastanoi pv. glycinea str. race 4</name>
    <dbReference type="NCBI Taxonomy" id="875330"/>
    <lineage>
        <taxon>Bacteria</taxon>
        <taxon>Pseudomonadati</taxon>
        <taxon>Pseudomonadota</taxon>
        <taxon>Gammaproteobacteria</taxon>
        <taxon>Pseudomonadales</taxon>
        <taxon>Pseudomonadaceae</taxon>
        <taxon>Pseudomonas</taxon>
    </lineage>
</organism>
<gene>
    <name evidence="1" type="ORF">Pgy4_40937</name>
</gene>
<sequence>ITINYAENPGRQLVLFQQTTEVENGGFVWDSLQVHA</sequence>
<dbReference type="AlphaFoldDB" id="F3CJB3"/>
<name>F3CJB3_PSESG</name>
<feature type="non-terminal residue" evidence="1">
    <location>
        <position position="1"/>
    </location>
</feature>
<dbReference type="EMBL" id="ADWY01003951">
    <property type="protein sequence ID" value="EGH19355.1"/>
    <property type="molecule type" value="Genomic_DNA"/>
</dbReference>
<comment type="caution">
    <text evidence="1">The sequence shown here is derived from an EMBL/GenBank/DDBJ whole genome shotgun (WGS) entry which is preliminary data.</text>
</comment>
<dbReference type="HOGENOM" id="CLU_3361531_0_0_6"/>
<proteinExistence type="predicted"/>
<evidence type="ECO:0000313" key="1">
    <source>
        <dbReference type="EMBL" id="EGH19355.1"/>
    </source>
</evidence>